<dbReference type="Ensembl" id="ENSVKKT00000005813.1">
    <property type="protein sequence ID" value="ENSVKKP00000005655.1"/>
    <property type="gene ID" value="ENSVKKG00000004150.1"/>
</dbReference>
<dbReference type="AlphaFoldDB" id="A0A8D2J9P4"/>
<organism evidence="1 2">
    <name type="scientific">Varanus komodoensis</name>
    <name type="common">Komodo dragon</name>
    <dbReference type="NCBI Taxonomy" id="61221"/>
    <lineage>
        <taxon>Eukaryota</taxon>
        <taxon>Metazoa</taxon>
        <taxon>Chordata</taxon>
        <taxon>Craniata</taxon>
        <taxon>Vertebrata</taxon>
        <taxon>Euteleostomi</taxon>
        <taxon>Lepidosauria</taxon>
        <taxon>Squamata</taxon>
        <taxon>Bifurcata</taxon>
        <taxon>Unidentata</taxon>
        <taxon>Episquamata</taxon>
        <taxon>Toxicofera</taxon>
        <taxon>Anguimorpha</taxon>
        <taxon>Paleoanguimorpha</taxon>
        <taxon>Varanoidea</taxon>
        <taxon>Varanidae</taxon>
        <taxon>Varanus</taxon>
    </lineage>
</organism>
<reference evidence="1" key="1">
    <citation type="submission" date="2025-08" db="UniProtKB">
        <authorList>
            <consortium name="Ensembl"/>
        </authorList>
    </citation>
    <scope>IDENTIFICATION</scope>
</reference>
<name>A0A8D2J9P4_VARKO</name>
<dbReference type="Proteomes" id="UP000694545">
    <property type="component" value="Unplaced"/>
</dbReference>
<protein>
    <submittedName>
        <fullName evidence="1">Uncharacterized protein</fullName>
    </submittedName>
</protein>
<evidence type="ECO:0000313" key="1">
    <source>
        <dbReference type="Ensembl" id="ENSVKKP00000005655.1"/>
    </source>
</evidence>
<accession>A0A8D2J9P4</accession>
<proteinExistence type="predicted"/>
<sequence length="90" mass="10131">STPFIKRLAAWLLQREETRMQADPLCKAARRIQSVATKIFTQVYPPQQLPRYRAGGGSVQHGPGKRKRRACGNVPLAVPPSCCSRLRWIC</sequence>
<keyword evidence="2" id="KW-1185">Reference proteome</keyword>
<reference evidence="1" key="2">
    <citation type="submission" date="2025-09" db="UniProtKB">
        <authorList>
            <consortium name="Ensembl"/>
        </authorList>
    </citation>
    <scope>IDENTIFICATION</scope>
</reference>
<evidence type="ECO:0000313" key="2">
    <source>
        <dbReference type="Proteomes" id="UP000694545"/>
    </source>
</evidence>